<dbReference type="GO" id="GO:0009089">
    <property type="term" value="P:lysine biosynthetic process via diaminopimelate"/>
    <property type="evidence" value="ECO:0007669"/>
    <property type="project" value="UniProtKB-UniRule"/>
</dbReference>
<dbReference type="AlphaFoldDB" id="A0A1B8NZX0"/>
<dbReference type="Proteomes" id="UP000092504">
    <property type="component" value="Unassembled WGS sequence"/>
</dbReference>
<protein>
    <recommendedName>
        <fullName evidence="11 12">Diaminopimelate decarboxylase</fullName>
        <shortName evidence="12">DAP decarboxylase</shortName>
        <shortName evidence="12">DAPDC</shortName>
        <ecNumber evidence="10 12">4.1.1.20</ecNumber>
    </recommendedName>
</protein>
<comment type="cofactor">
    <cofactor evidence="1 12 13 14">
        <name>pyridoxal 5'-phosphate</name>
        <dbReference type="ChEBI" id="CHEBI:597326"/>
    </cofactor>
</comment>
<name>A0A1B8NZX0_HALEL</name>
<dbReference type="Gene3D" id="3.20.20.10">
    <property type="entry name" value="Alanine racemase"/>
    <property type="match status" value="1"/>
</dbReference>
<evidence type="ECO:0000256" key="13">
    <source>
        <dbReference type="PIRSR" id="PIRSR600183-50"/>
    </source>
</evidence>
<evidence type="ECO:0000313" key="19">
    <source>
        <dbReference type="Proteomes" id="UP000092504"/>
    </source>
</evidence>
<feature type="modified residue" description="N6-(pyridoxal phosphate)lysine" evidence="12 13">
    <location>
        <position position="60"/>
    </location>
</feature>
<dbReference type="InterPro" id="IPR000183">
    <property type="entry name" value="Orn/DAP/Arg_de-COase"/>
</dbReference>
<dbReference type="HAMAP" id="MF_02120">
    <property type="entry name" value="LysA"/>
    <property type="match status" value="1"/>
</dbReference>
<evidence type="ECO:0000256" key="9">
    <source>
        <dbReference type="ARBA" id="ARBA00060983"/>
    </source>
</evidence>
<feature type="binding site" evidence="12">
    <location>
        <position position="320"/>
    </location>
    <ligand>
        <name>substrate</name>
    </ligand>
</feature>
<feature type="active site" description="Proton donor" evidence="13">
    <location>
        <position position="347"/>
    </location>
</feature>
<evidence type="ECO:0000259" key="16">
    <source>
        <dbReference type="Pfam" id="PF00278"/>
    </source>
</evidence>
<dbReference type="PANTHER" id="PTHR43727:SF2">
    <property type="entry name" value="GROUP IV DECARBOXYLASE"/>
    <property type="match status" value="1"/>
</dbReference>
<evidence type="ECO:0000256" key="2">
    <source>
        <dbReference type="ARBA" id="ARBA00022605"/>
    </source>
</evidence>
<feature type="binding site" evidence="12">
    <location>
        <position position="348"/>
    </location>
    <ligand>
        <name>substrate</name>
    </ligand>
</feature>
<evidence type="ECO:0000259" key="17">
    <source>
        <dbReference type="Pfam" id="PF02784"/>
    </source>
</evidence>
<dbReference type="GO" id="GO:0030170">
    <property type="term" value="F:pyridoxal phosphate binding"/>
    <property type="evidence" value="ECO:0007669"/>
    <property type="project" value="UniProtKB-UniRule"/>
</dbReference>
<dbReference type="GO" id="GO:0008836">
    <property type="term" value="F:diaminopimelate decarboxylase activity"/>
    <property type="evidence" value="ECO:0007669"/>
    <property type="project" value="UniProtKB-UniRule"/>
</dbReference>
<evidence type="ECO:0000256" key="1">
    <source>
        <dbReference type="ARBA" id="ARBA00001933"/>
    </source>
</evidence>
<feature type="binding site" evidence="12">
    <location>
        <position position="316"/>
    </location>
    <ligand>
        <name>substrate</name>
    </ligand>
</feature>
<evidence type="ECO:0000256" key="15">
    <source>
        <dbReference type="SAM" id="MobiDB-lite"/>
    </source>
</evidence>
<proteinExistence type="inferred from homology"/>
<evidence type="ECO:0000256" key="10">
    <source>
        <dbReference type="ARBA" id="ARBA00066427"/>
    </source>
</evidence>
<dbReference type="FunFam" id="3.20.20.10:FF:000003">
    <property type="entry name" value="Diaminopimelate decarboxylase"/>
    <property type="match status" value="1"/>
</dbReference>
<dbReference type="NCBIfam" id="TIGR01048">
    <property type="entry name" value="lysA"/>
    <property type="match status" value="1"/>
</dbReference>
<gene>
    <name evidence="12 18" type="primary">lysA</name>
    <name evidence="18" type="ORF">A8U91_04620</name>
</gene>
<keyword evidence="3 12" id="KW-0210">Decarboxylase</keyword>
<dbReference type="PRINTS" id="PR01181">
    <property type="entry name" value="DAPDCRBXLASE"/>
</dbReference>
<feature type="binding site" evidence="12">
    <location>
        <position position="239"/>
    </location>
    <ligand>
        <name>pyridoxal 5'-phosphate</name>
        <dbReference type="ChEBI" id="CHEBI:597326"/>
    </ligand>
</feature>
<dbReference type="FunFam" id="2.40.37.10:FF:000003">
    <property type="entry name" value="Diaminopimelate decarboxylase"/>
    <property type="match status" value="1"/>
</dbReference>
<evidence type="ECO:0000256" key="11">
    <source>
        <dbReference type="ARBA" id="ARBA00074972"/>
    </source>
</evidence>
<dbReference type="Pfam" id="PF00278">
    <property type="entry name" value="Orn_DAP_Arg_deC"/>
    <property type="match status" value="1"/>
</dbReference>
<dbReference type="EMBL" id="MAJD01000002">
    <property type="protein sequence ID" value="OBX35546.1"/>
    <property type="molecule type" value="Genomic_DNA"/>
</dbReference>
<dbReference type="InterPro" id="IPR022643">
    <property type="entry name" value="De-COase2_C"/>
</dbReference>
<feature type="domain" description="Orn/DAP/Arg decarboxylase 2 C-terminal" evidence="16">
    <location>
        <begin position="29"/>
        <end position="373"/>
    </location>
</feature>
<feature type="binding site" evidence="12">
    <location>
        <position position="375"/>
    </location>
    <ligand>
        <name>pyridoxal 5'-phosphate</name>
        <dbReference type="ChEBI" id="CHEBI:597326"/>
    </ligand>
</feature>
<comment type="catalytic activity">
    <reaction evidence="7 12 14">
        <text>meso-2,6-diaminopimelate + H(+) = L-lysine + CO2</text>
        <dbReference type="Rhea" id="RHEA:15101"/>
        <dbReference type="ChEBI" id="CHEBI:15378"/>
        <dbReference type="ChEBI" id="CHEBI:16526"/>
        <dbReference type="ChEBI" id="CHEBI:32551"/>
        <dbReference type="ChEBI" id="CHEBI:57791"/>
        <dbReference type="EC" id="4.1.1.20"/>
    </reaction>
</comment>
<feature type="binding site" evidence="12">
    <location>
        <begin position="277"/>
        <end position="280"/>
    </location>
    <ligand>
        <name>pyridoxal 5'-phosphate</name>
        <dbReference type="ChEBI" id="CHEBI:597326"/>
    </ligand>
</feature>
<keyword evidence="4 12" id="KW-0663">Pyridoxal phosphate</keyword>
<dbReference type="UniPathway" id="UPA00034">
    <property type="reaction ID" value="UER00027"/>
</dbReference>
<organism evidence="18 19">
    <name type="scientific">Halomonas elongata</name>
    <dbReference type="NCBI Taxonomy" id="2746"/>
    <lineage>
        <taxon>Bacteria</taxon>
        <taxon>Pseudomonadati</taxon>
        <taxon>Pseudomonadota</taxon>
        <taxon>Gammaproteobacteria</taxon>
        <taxon>Oceanospirillales</taxon>
        <taxon>Halomonadaceae</taxon>
        <taxon>Halomonas</taxon>
    </lineage>
</organism>
<dbReference type="PROSITE" id="PS00879">
    <property type="entry name" value="ODR_DC_2_2"/>
    <property type="match status" value="1"/>
</dbReference>
<comment type="pathway">
    <text evidence="8 12 14">Amino-acid biosynthesis; L-lysine biosynthesis via DAP pathway; L-lysine from DL-2,6-diaminopimelate: step 1/1.</text>
</comment>
<comment type="similarity">
    <text evidence="9 12">Belongs to the Orn/Lys/Arg decarboxylase class-II family. LysA subfamily.</text>
</comment>
<keyword evidence="6 12" id="KW-0456">Lyase</keyword>
<feature type="compositionally biased region" description="Low complexity" evidence="15">
    <location>
        <begin position="475"/>
        <end position="486"/>
    </location>
</feature>
<dbReference type="Pfam" id="PF02784">
    <property type="entry name" value="Orn_Arg_deC_N"/>
    <property type="match status" value="1"/>
</dbReference>
<dbReference type="InterPro" id="IPR022653">
    <property type="entry name" value="De-COase2_pyr-phos_BS"/>
</dbReference>
<keyword evidence="2 12" id="KW-0028">Amino-acid biosynthesis</keyword>
<evidence type="ECO:0000256" key="7">
    <source>
        <dbReference type="ARBA" id="ARBA00050464"/>
    </source>
</evidence>
<dbReference type="PANTHER" id="PTHR43727">
    <property type="entry name" value="DIAMINOPIMELATE DECARBOXYLASE"/>
    <property type="match status" value="1"/>
</dbReference>
<feature type="domain" description="Orn/DAP/Arg decarboxylase 2 N-terminal" evidence="17">
    <location>
        <begin position="35"/>
        <end position="284"/>
    </location>
</feature>
<dbReference type="InterPro" id="IPR009006">
    <property type="entry name" value="Ala_racemase/Decarboxylase_C"/>
</dbReference>
<evidence type="ECO:0000256" key="14">
    <source>
        <dbReference type="RuleBase" id="RU003738"/>
    </source>
</evidence>
<dbReference type="InterPro" id="IPR002986">
    <property type="entry name" value="DAP_deCOOHase_LysA"/>
</dbReference>
<dbReference type="PROSITE" id="PS00878">
    <property type="entry name" value="ODR_DC_2_1"/>
    <property type="match status" value="1"/>
</dbReference>
<dbReference type="InterPro" id="IPR022657">
    <property type="entry name" value="De-COase2_CS"/>
</dbReference>
<feature type="binding site" evidence="12">
    <location>
        <position position="375"/>
    </location>
    <ligand>
        <name>substrate</name>
    </ligand>
</feature>
<dbReference type="Gene3D" id="2.40.37.10">
    <property type="entry name" value="Lyase, Ornithine Decarboxylase, Chain A, domain 1"/>
    <property type="match status" value="1"/>
</dbReference>
<dbReference type="InterPro" id="IPR022644">
    <property type="entry name" value="De-COase2_N"/>
</dbReference>
<reference evidence="18 19" key="1">
    <citation type="submission" date="2016-06" db="EMBL/GenBank/DDBJ databases">
        <title>Genome sequence of halotolerant plant growth promoting strain of Halomonas elongata HEK1 isolated from salterns of Rann of Kutch, Gujarat, India.</title>
        <authorList>
            <person name="Gaba S."/>
            <person name="Singh R.N."/>
            <person name="Abrol S."/>
            <person name="Kaushik R."/>
            <person name="Saxena A.K."/>
        </authorList>
    </citation>
    <scope>NUCLEOTIDE SEQUENCE [LARGE SCALE GENOMIC DNA]</scope>
    <source>
        <strain evidence="18 19">HEK1</strain>
    </source>
</reference>
<accession>A0A1B8NZX0</accession>
<comment type="caution">
    <text evidence="18">The sequence shown here is derived from an EMBL/GenBank/DDBJ whole genome shotgun (WGS) entry which is preliminary data.</text>
</comment>
<comment type="subunit">
    <text evidence="12">Homodimer.</text>
</comment>
<keyword evidence="5 12" id="KW-0457">Lysine biosynthesis</keyword>
<sequence>MDHFDYRDGVLHGEDVDLTSVAEAFGTPCYVYSKATLARHFRAYTEALGGHPHLICYAVKANANLAVLGLLARLGAGFDIVSVGELERVLVAGGDPAKVVFSGVAKQENEMARALEVGIKCFNVESRAELERLDAVARGLGKVASVSLRVNPDVDAGTHPYISTGLKDNKFGIPVDEAFEVYRQAAGMDNVRVAGLDCHIGSQLTELSPFLDALDRLLALLEQLRDAGIEVEHLDLGGGLGVPYQDENPPQPFDYATSLLERLSRWPGSERLTLLFEPGRSIAANAGVLLTRVEFLKPGETKNFAIVDAAMNDLIRPALYQAWQAILPVDTRQPRETDTYDVVGPVCETGDFLGKQRRLAIAAGDLLAVRSAGAYGFVMASNYNSRPRPPEVMVDGDRMHLVRRRERLEDLWAGETTLPDDAMAGEIRPDVAAVHQDAWPGQRFHGRRPGHPESQIARRADPRSGRPTLRHRFRPVAGGRAAPRPGHGLPLPDLQR</sequence>
<evidence type="ECO:0000256" key="4">
    <source>
        <dbReference type="ARBA" id="ARBA00022898"/>
    </source>
</evidence>
<dbReference type="SUPFAM" id="SSF51419">
    <property type="entry name" value="PLP-binding barrel"/>
    <property type="match status" value="1"/>
</dbReference>
<evidence type="ECO:0000256" key="3">
    <source>
        <dbReference type="ARBA" id="ARBA00022793"/>
    </source>
</evidence>
<dbReference type="EC" id="4.1.1.20" evidence="10 12"/>
<comment type="function">
    <text evidence="12">Specifically catalyzes the decarboxylation of meso-diaminopimelate (meso-DAP) to L-lysine.</text>
</comment>
<dbReference type="PRINTS" id="PR01179">
    <property type="entry name" value="ODADCRBXLASE"/>
</dbReference>
<feature type="binding site" evidence="12">
    <location>
        <position position="280"/>
    </location>
    <ligand>
        <name>substrate</name>
    </ligand>
</feature>
<evidence type="ECO:0000313" key="18">
    <source>
        <dbReference type="EMBL" id="OBX35546.1"/>
    </source>
</evidence>
<dbReference type="CDD" id="cd06828">
    <property type="entry name" value="PLPDE_III_DapDC"/>
    <property type="match status" value="1"/>
</dbReference>
<dbReference type="InterPro" id="IPR029066">
    <property type="entry name" value="PLP-binding_barrel"/>
</dbReference>
<evidence type="ECO:0000256" key="8">
    <source>
        <dbReference type="ARBA" id="ARBA00060643"/>
    </source>
</evidence>
<dbReference type="SUPFAM" id="SSF50621">
    <property type="entry name" value="Alanine racemase C-terminal domain-like"/>
    <property type="match status" value="1"/>
</dbReference>
<dbReference type="PATRIC" id="fig|2746.7.peg.4761"/>
<evidence type="ECO:0000256" key="6">
    <source>
        <dbReference type="ARBA" id="ARBA00023239"/>
    </source>
</evidence>
<evidence type="ECO:0000256" key="5">
    <source>
        <dbReference type="ARBA" id="ARBA00023154"/>
    </source>
</evidence>
<evidence type="ECO:0000256" key="12">
    <source>
        <dbReference type="HAMAP-Rule" id="MF_02120"/>
    </source>
</evidence>
<feature type="region of interest" description="Disordered" evidence="15">
    <location>
        <begin position="440"/>
        <end position="496"/>
    </location>
</feature>